<protein>
    <recommendedName>
        <fullName evidence="1">PEGA domain-containing protein</fullName>
    </recommendedName>
</protein>
<evidence type="ECO:0000313" key="2">
    <source>
        <dbReference type="EMBL" id="ADD96283.1"/>
    </source>
</evidence>
<reference evidence="2" key="1">
    <citation type="journal article" date="2010" name="ISME J.">
        <title>Metagenome of the Mediterranean deep chlorophyll maximum studied by direct and fosmid library 454 pyrosequencing.</title>
        <authorList>
            <person name="Ghai R."/>
            <person name="Martin-Cuadrado A.B."/>
            <person name="Molto A.G."/>
            <person name="Heredia I.G."/>
            <person name="Cabrera R."/>
            <person name="Martin J."/>
            <person name="Verdu M."/>
            <person name="Deschamps P."/>
            <person name="Moreira D."/>
            <person name="Lopez-Garcia P."/>
            <person name="Mira A."/>
            <person name="Rodriguez-Valera F."/>
        </authorList>
    </citation>
    <scope>NUCLEOTIDE SEQUENCE</scope>
</reference>
<dbReference type="AlphaFoldDB" id="D6PKN2"/>
<sequence>MIHPTIISLLSFAAFFFCTISSIPSISANQVKPNLEDTLAAPKLIKAAFFVTNRLQDENIAHTEHLQDLLTAELSDIGLRIVSPDATIKAVSELTKDSDNGDKPFASLLTNNAQNLAQKLGAECFLIVSLNQFTKTIVNLPKFKRSIVTFRLRAGYRMSTSHDAASFKGNSFTVEKKITLTPNINVLESSDAVLTSLIDDVVDRMSKDILDSDLLNEKISTKFTQSSHSIARNPVIPGKLQGVMVSVIIEAKMENLKFPEILRDEKGNLVISGKELDVIPTDAEIEVDGVFIGNTSSDKKLAIPKGLRRLVVKRPGYTSPERIINAYDGMNLSVLIKPTAEEYREWNTQMLFIQSLQDRQALTKDRSKLTEGVYEFLKNSQYEVPEINIHKSLL</sequence>
<dbReference type="EMBL" id="GU943130">
    <property type="protein sequence ID" value="ADD96283.1"/>
    <property type="molecule type" value="Genomic_DNA"/>
</dbReference>
<proteinExistence type="predicted"/>
<dbReference type="Pfam" id="PF08308">
    <property type="entry name" value="PEGA"/>
    <property type="match status" value="1"/>
</dbReference>
<evidence type="ECO:0000259" key="1">
    <source>
        <dbReference type="Pfam" id="PF08308"/>
    </source>
</evidence>
<dbReference type="InterPro" id="IPR013229">
    <property type="entry name" value="PEGA"/>
</dbReference>
<organism evidence="2">
    <name type="scientific">uncultured organism MedDCM-OCT-S08-C1656</name>
    <dbReference type="NCBI Taxonomy" id="743631"/>
    <lineage>
        <taxon>unclassified sequences</taxon>
        <taxon>environmental samples</taxon>
    </lineage>
</organism>
<accession>D6PKN2</accession>
<name>D6PKN2_9ZZZZ</name>
<feature type="domain" description="PEGA" evidence="1">
    <location>
        <begin position="279"/>
        <end position="334"/>
    </location>
</feature>